<evidence type="ECO:0000313" key="4">
    <source>
        <dbReference type="Proteomes" id="UP001218579"/>
    </source>
</evidence>
<evidence type="ECO:0000256" key="1">
    <source>
        <dbReference type="SAM" id="SignalP"/>
    </source>
</evidence>
<dbReference type="PANTHER" id="PTHR43784:SF2">
    <property type="entry name" value="GDSL-LIKE LIPASE_ACYLHYDROLASE, PUTATIVE (AFU_ORTHOLOGUE AFUA_2G00820)-RELATED"/>
    <property type="match status" value="1"/>
</dbReference>
<dbReference type="PANTHER" id="PTHR43784">
    <property type="entry name" value="GDSL-LIKE LIPASE/ACYLHYDROLASE, PUTATIVE (AFU_ORTHOLOGUE AFUA_2G00820)-RELATED"/>
    <property type="match status" value="1"/>
</dbReference>
<evidence type="ECO:0000259" key="2">
    <source>
        <dbReference type="Pfam" id="PF13472"/>
    </source>
</evidence>
<dbReference type="InterPro" id="IPR053140">
    <property type="entry name" value="GDSL_Rv0518-like"/>
</dbReference>
<evidence type="ECO:0000313" key="3">
    <source>
        <dbReference type="EMBL" id="MDC7675586.1"/>
    </source>
</evidence>
<comment type="caution">
    <text evidence="3">The sequence shown here is derived from an EMBL/GenBank/DDBJ whole genome shotgun (WGS) entry which is preliminary data.</text>
</comment>
<dbReference type="InterPro" id="IPR036514">
    <property type="entry name" value="SGNH_hydro_sf"/>
</dbReference>
<feature type="domain" description="SGNH hydrolase-type esterase" evidence="2">
    <location>
        <begin position="207"/>
        <end position="400"/>
    </location>
</feature>
<keyword evidence="1" id="KW-0732">Signal</keyword>
<accession>A0ABT5HH54</accession>
<protein>
    <submittedName>
        <fullName evidence="3">SGNH/GDSL hydrolase family protein</fullName>
    </submittedName>
</protein>
<dbReference type="RefSeq" id="WP_272743906.1">
    <property type="nucleotide sequence ID" value="NZ_JAQQKV010000001.1"/>
</dbReference>
<dbReference type="EMBL" id="JAQQKV010000001">
    <property type="protein sequence ID" value="MDC7675586.1"/>
    <property type="molecule type" value="Genomic_DNA"/>
</dbReference>
<reference evidence="3 4" key="1">
    <citation type="submission" date="2023-01" db="EMBL/GenBank/DDBJ databases">
        <title>Novel species of the genus Asticcacaulis isolated from rivers.</title>
        <authorList>
            <person name="Lu H."/>
        </authorList>
    </citation>
    <scope>NUCLEOTIDE SEQUENCE [LARGE SCALE GENOMIC DNA]</scope>
    <source>
        <strain evidence="3 4">LKC15W</strain>
    </source>
</reference>
<feature type="chain" id="PRO_5045093181" evidence="1">
    <location>
        <begin position="29"/>
        <end position="411"/>
    </location>
</feature>
<proteinExistence type="predicted"/>
<dbReference type="GO" id="GO:0016787">
    <property type="term" value="F:hydrolase activity"/>
    <property type="evidence" value="ECO:0007669"/>
    <property type="project" value="UniProtKB-KW"/>
</dbReference>
<sequence length="411" mass="43165">MFNHPLRHETQLVGAVLLSLLMGLSAKAETASGEARTVQPAGVWVRSGSAGARNVTDTRADKLENITVRQSLRLTLGGDAVQVRVSNQYGSKPLVIGEASVRVGGGQIRPVRFSGQARYSVPPGAIAVSDPVAVEIAPLSVAEVSLYLPEATAATTMRRDPKNLAQFSSSGNYVQIADMPVVSSSAYSPFVTGIDVHTPTAKGTIVALGDSITDPDCTFDDRLCRWSDVLAERLIKGGKPYAVANAGISGNRILTDGTGPSVLARFERDVLSVPQATHLIVLVGINDIGASGPGRNGAADTPLASCEDMVAGYRQMIVRAHVHGIKVYGAEILPFAGAGYFSPDKDAVRLCVNEWIRTSNAFDALIDFSAAVADPANRAVLATGLQTGDNLHPNPAGQRAMGQIINLGLFD</sequence>
<dbReference type="SUPFAM" id="SSF52266">
    <property type="entry name" value="SGNH hydrolase"/>
    <property type="match status" value="1"/>
</dbReference>
<dbReference type="CDD" id="cd01830">
    <property type="entry name" value="XynE_like"/>
    <property type="match status" value="1"/>
</dbReference>
<feature type="signal peptide" evidence="1">
    <location>
        <begin position="1"/>
        <end position="28"/>
    </location>
</feature>
<dbReference type="Pfam" id="PF13472">
    <property type="entry name" value="Lipase_GDSL_2"/>
    <property type="match status" value="1"/>
</dbReference>
<organism evidence="3 4">
    <name type="scientific">Asticcacaulis machinosus</name>
    <dbReference type="NCBI Taxonomy" id="2984211"/>
    <lineage>
        <taxon>Bacteria</taxon>
        <taxon>Pseudomonadati</taxon>
        <taxon>Pseudomonadota</taxon>
        <taxon>Alphaproteobacteria</taxon>
        <taxon>Caulobacterales</taxon>
        <taxon>Caulobacteraceae</taxon>
        <taxon>Asticcacaulis</taxon>
    </lineage>
</organism>
<keyword evidence="3" id="KW-0378">Hydrolase</keyword>
<gene>
    <name evidence="3" type="ORF">PQU98_05570</name>
</gene>
<dbReference type="InterPro" id="IPR013830">
    <property type="entry name" value="SGNH_hydro"/>
</dbReference>
<name>A0ABT5HH54_9CAUL</name>
<dbReference type="Proteomes" id="UP001218579">
    <property type="component" value="Unassembled WGS sequence"/>
</dbReference>
<dbReference type="Gene3D" id="3.40.50.1110">
    <property type="entry name" value="SGNH hydrolase"/>
    <property type="match status" value="1"/>
</dbReference>
<keyword evidence="4" id="KW-1185">Reference proteome</keyword>